<dbReference type="GO" id="GO:0005886">
    <property type="term" value="C:plasma membrane"/>
    <property type="evidence" value="ECO:0007669"/>
    <property type="project" value="InterPro"/>
</dbReference>
<keyword evidence="4" id="KW-1185">Reference proteome</keyword>
<feature type="compositionally biased region" description="Pro residues" evidence="1">
    <location>
        <begin position="1"/>
        <end position="11"/>
    </location>
</feature>
<dbReference type="Pfam" id="PF16944">
    <property type="entry name" value="KCH"/>
    <property type="match status" value="1"/>
</dbReference>
<sequence>MEQPLPQPPPTETSQFYSSTTGPKRVGSLLLQSVAVTVPTFSKELDLGSIANPQKHSTIKQYLFASLLFKPLLALLLDCFSLVFLSGWVKASIGKGNSSGLVIYALATTGSIAIMLFGGWRASQVLKKGHIQAIFVSREAYRWVCLTNHERFMFFERIGQGYGLLDAVVFFAWFTLRDWMQHLLCDLPRLVINCTILVQVGYQQSLKDRGETPTLNLPELSGITHFALALNIMLQVCNLVQFLGALVILVLVRMGKLVSLRKDEHLHTYCQRNLNVRIVRLYKLAKSPGTTAPLRDHNVLEQQQHQNNQENGIDLSAIAWDTETQDEGIDYNHYAYRPRPRPISNRPSARPSQSSRDVQNDDIGGEERIEMTEQRRDSQPSLPAIMPTPGSFSYAQMQHLQLQRQKYGDNRELYEAMEWKPPAASDDQRGRGQGPGQWQTAQQQQQQVYQHHVAPSPEGSSIGARWTPLPVPPKDV</sequence>
<feature type="region of interest" description="Disordered" evidence="1">
    <location>
        <begin position="418"/>
        <end position="476"/>
    </location>
</feature>
<dbReference type="OrthoDB" id="2370443at2759"/>
<dbReference type="AlphaFoldDB" id="A0A1Y2H4S6"/>
<proteinExistence type="predicted"/>
<dbReference type="RefSeq" id="XP_021886664.1">
    <property type="nucleotide sequence ID" value="XM_022027391.1"/>
</dbReference>
<feature type="region of interest" description="Disordered" evidence="1">
    <location>
        <begin position="334"/>
        <end position="391"/>
    </location>
</feature>
<dbReference type="STRING" id="64571.A0A1Y2H4S6"/>
<keyword evidence="2" id="KW-0472">Membrane</keyword>
<dbReference type="PANTHER" id="PTHR36424:SF1">
    <property type="entry name" value="LOW AFFINITY K(+) TRANSPORTER 1-RELATED"/>
    <property type="match status" value="1"/>
</dbReference>
<organism evidence="3 4">
    <name type="scientific">Lobosporangium transversale</name>
    <dbReference type="NCBI Taxonomy" id="64571"/>
    <lineage>
        <taxon>Eukaryota</taxon>
        <taxon>Fungi</taxon>
        <taxon>Fungi incertae sedis</taxon>
        <taxon>Mucoromycota</taxon>
        <taxon>Mortierellomycotina</taxon>
        <taxon>Mortierellomycetes</taxon>
        <taxon>Mortierellales</taxon>
        <taxon>Mortierellaceae</taxon>
        <taxon>Lobosporangium</taxon>
    </lineage>
</organism>
<evidence type="ECO:0000313" key="3">
    <source>
        <dbReference type="EMBL" id="ORZ28991.1"/>
    </source>
</evidence>
<dbReference type="InParanoid" id="A0A1Y2H4S6"/>
<feature type="transmembrane region" description="Helical" evidence="2">
    <location>
        <begin position="62"/>
        <end position="89"/>
    </location>
</feature>
<dbReference type="GO" id="GO:0015079">
    <property type="term" value="F:potassium ion transmembrane transporter activity"/>
    <property type="evidence" value="ECO:0007669"/>
    <property type="project" value="InterPro"/>
</dbReference>
<feature type="transmembrane region" description="Helical" evidence="2">
    <location>
        <begin position="226"/>
        <end position="252"/>
    </location>
</feature>
<feature type="compositionally biased region" description="Low complexity" evidence="1">
    <location>
        <begin position="436"/>
        <end position="450"/>
    </location>
</feature>
<keyword evidence="2" id="KW-1133">Transmembrane helix</keyword>
<comment type="caution">
    <text evidence="3">The sequence shown here is derived from an EMBL/GenBank/DDBJ whole genome shotgun (WGS) entry which is preliminary data.</text>
</comment>
<feature type="transmembrane region" description="Helical" evidence="2">
    <location>
        <begin position="158"/>
        <end position="176"/>
    </location>
</feature>
<dbReference type="PANTHER" id="PTHR36424">
    <property type="entry name" value="PHEROMONE-REGULATED MEMBRANE PROTEIN 6"/>
    <property type="match status" value="1"/>
</dbReference>
<dbReference type="InterPro" id="IPR031606">
    <property type="entry name" value="Kch1/2"/>
</dbReference>
<evidence type="ECO:0000256" key="1">
    <source>
        <dbReference type="SAM" id="MobiDB-lite"/>
    </source>
</evidence>
<dbReference type="EMBL" id="MCFF01000001">
    <property type="protein sequence ID" value="ORZ28991.1"/>
    <property type="molecule type" value="Genomic_DNA"/>
</dbReference>
<keyword evidence="2" id="KW-0812">Transmembrane</keyword>
<feature type="compositionally biased region" description="Basic and acidic residues" evidence="1">
    <location>
        <begin position="365"/>
        <end position="378"/>
    </location>
</feature>
<name>A0A1Y2H4S6_9FUNG</name>
<dbReference type="GeneID" id="33569234"/>
<dbReference type="Proteomes" id="UP000193648">
    <property type="component" value="Unassembled WGS sequence"/>
</dbReference>
<feature type="transmembrane region" description="Helical" evidence="2">
    <location>
        <begin position="101"/>
        <end position="120"/>
    </location>
</feature>
<reference evidence="3 4" key="1">
    <citation type="submission" date="2016-07" db="EMBL/GenBank/DDBJ databases">
        <title>Pervasive Adenine N6-methylation of Active Genes in Fungi.</title>
        <authorList>
            <consortium name="DOE Joint Genome Institute"/>
            <person name="Mondo S.J."/>
            <person name="Dannebaum R.O."/>
            <person name="Kuo R.C."/>
            <person name="Labutti K."/>
            <person name="Haridas S."/>
            <person name="Kuo A."/>
            <person name="Salamov A."/>
            <person name="Ahrendt S.R."/>
            <person name="Lipzen A."/>
            <person name="Sullivan W."/>
            <person name="Andreopoulos W.B."/>
            <person name="Clum A."/>
            <person name="Lindquist E."/>
            <person name="Daum C."/>
            <person name="Ramamoorthy G.K."/>
            <person name="Gryganskyi A."/>
            <person name="Culley D."/>
            <person name="Magnuson J.K."/>
            <person name="James T.Y."/>
            <person name="O'Malley M.A."/>
            <person name="Stajich J.E."/>
            <person name="Spatafora J.W."/>
            <person name="Visel A."/>
            <person name="Grigoriev I.V."/>
        </authorList>
    </citation>
    <scope>NUCLEOTIDE SEQUENCE [LARGE SCALE GENOMIC DNA]</scope>
    <source>
        <strain evidence="3 4">NRRL 3116</strain>
    </source>
</reference>
<evidence type="ECO:0000313" key="4">
    <source>
        <dbReference type="Proteomes" id="UP000193648"/>
    </source>
</evidence>
<feature type="region of interest" description="Disordered" evidence="1">
    <location>
        <begin position="1"/>
        <end position="20"/>
    </location>
</feature>
<evidence type="ECO:0000256" key="2">
    <source>
        <dbReference type="SAM" id="Phobius"/>
    </source>
</evidence>
<accession>A0A1Y2H4S6</accession>
<gene>
    <name evidence="3" type="ORF">BCR41DRAFT_382878</name>
</gene>
<feature type="compositionally biased region" description="Low complexity" evidence="1">
    <location>
        <begin position="342"/>
        <end position="352"/>
    </location>
</feature>
<protein>
    <submittedName>
        <fullName evidence="3">Uncharacterized protein</fullName>
    </submittedName>
</protein>